<evidence type="ECO:0000313" key="2">
    <source>
        <dbReference type="EMBL" id="NHE59764.1"/>
    </source>
</evidence>
<feature type="transmembrane region" description="Helical" evidence="1">
    <location>
        <begin position="77"/>
        <end position="94"/>
    </location>
</feature>
<name>A0ABX0HHD1_9BACT</name>
<accession>A0ABX0HHD1</accession>
<sequence length="95" mass="10655">MNWKEMNVDSLLQKSFLFGLAGIVCCMIPLVVIAMQWNVIAYNNLFTGLGLALQLFGLSLSVLVLRRRNIGEIQKEKAKKMVLVLAVALLFFILV</sequence>
<evidence type="ECO:0000256" key="1">
    <source>
        <dbReference type="SAM" id="Phobius"/>
    </source>
</evidence>
<organism evidence="2 3">
    <name type="scientific">Cyclobacterium plantarum</name>
    <dbReference type="NCBI Taxonomy" id="2716263"/>
    <lineage>
        <taxon>Bacteria</taxon>
        <taxon>Pseudomonadati</taxon>
        <taxon>Bacteroidota</taxon>
        <taxon>Cytophagia</taxon>
        <taxon>Cytophagales</taxon>
        <taxon>Cyclobacteriaceae</taxon>
        <taxon>Cyclobacterium</taxon>
    </lineage>
</organism>
<keyword evidence="1" id="KW-1133">Transmembrane helix</keyword>
<keyword evidence="3" id="KW-1185">Reference proteome</keyword>
<feature type="transmembrane region" description="Helical" evidence="1">
    <location>
        <begin position="45"/>
        <end position="65"/>
    </location>
</feature>
<protein>
    <submittedName>
        <fullName evidence="2">Uncharacterized protein</fullName>
    </submittedName>
</protein>
<dbReference type="Proteomes" id="UP000649799">
    <property type="component" value="Unassembled WGS sequence"/>
</dbReference>
<keyword evidence="1" id="KW-0472">Membrane</keyword>
<keyword evidence="1" id="KW-0812">Transmembrane</keyword>
<comment type="caution">
    <text evidence="2">The sequence shown here is derived from an EMBL/GenBank/DDBJ whole genome shotgun (WGS) entry which is preliminary data.</text>
</comment>
<reference evidence="2 3" key="1">
    <citation type="submission" date="2020-03" db="EMBL/GenBank/DDBJ databases">
        <title>Cyclobacterium plantarum sp. nov., a marine bacterium isolated from a coastal-marine wetland.</title>
        <authorList>
            <person name="Sanchez-Porro C."/>
            <person name="Ventosa A."/>
            <person name="Amoozegar M."/>
        </authorList>
    </citation>
    <scope>NUCLEOTIDE SEQUENCE [LARGE SCALE GENOMIC DNA]</scope>
    <source>
        <strain evidence="2 3">GBPx2</strain>
    </source>
</reference>
<dbReference type="RefSeq" id="WP_166151486.1">
    <property type="nucleotide sequence ID" value="NZ_JAANYN010000017.1"/>
</dbReference>
<feature type="transmembrane region" description="Helical" evidence="1">
    <location>
        <begin position="16"/>
        <end position="39"/>
    </location>
</feature>
<proteinExistence type="predicted"/>
<evidence type="ECO:0000313" key="3">
    <source>
        <dbReference type="Proteomes" id="UP000649799"/>
    </source>
</evidence>
<dbReference type="EMBL" id="JAANYN010000017">
    <property type="protein sequence ID" value="NHE59764.1"/>
    <property type="molecule type" value="Genomic_DNA"/>
</dbReference>
<gene>
    <name evidence="2" type="ORF">G9Q97_23415</name>
</gene>